<dbReference type="EMBL" id="UYRT01086624">
    <property type="protein sequence ID" value="VDN31573.1"/>
    <property type="molecule type" value="Genomic_DNA"/>
</dbReference>
<protein>
    <submittedName>
        <fullName evidence="5 6">Cyclic nucleotide-binding domain-containing protein</fullName>
    </submittedName>
</protein>
<dbReference type="PROSITE" id="PS50042">
    <property type="entry name" value="CNMP_BINDING_3"/>
    <property type="match status" value="1"/>
</dbReference>
<evidence type="ECO:0000313" key="2">
    <source>
        <dbReference type="EMBL" id="VDN31573.1"/>
    </source>
</evidence>
<reference evidence="5 6" key="1">
    <citation type="submission" date="2016-06" db="UniProtKB">
        <authorList>
            <consortium name="WormBaseParasite"/>
        </authorList>
    </citation>
    <scope>IDENTIFICATION</scope>
</reference>
<gene>
    <name evidence="2" type="ORF">GPUH_LOCUS18359</name>
    <name evidence="3" type="ORF">GPUH_LOCUS20639</name>
</gene>
<dbReference type="SUPFAM" id="SSF51206">
    <property type="entry name" value="cAMP-binding domain-like"/>
    <property type="match status" value="1"/>
</dbReference>
<dbReference type="Pfam" id="PF00027">
    <property type="entry name" value="cNMP_binding"/>
    <property type="match status" value="1"/>
</dbReference>
<dbReference type="OrthoDB" id="421051at2759"/>
<dbReference type="Gene3D" id="2.60.120.10">
    <property type="entry name" value="Jelly Rolls"/>
    <property type="match status" value="1"/>
</dbReference>
<feature type="domain" description="Cyclic nucleotide-binding" evidence="1">
    <location>
        <begin position="5"/>
        <end position="101"/>
    </location>
</feature>
<dbReference type="EMBL" id="UYRT01090809">
    <property type="protein sequence ID" value="VDN36468.1"/>
    <property type="molecule type" value="Genomic_DNA"/>
</dbReference>
<evidence type="ECO:0000313" key="6">
    <source>
        <dbReference type="WBParaSite" id="GPUH_0002066401-mRNA-1"/>
    </source>
</evidence>
<reference evidence="2 4" key="2">
    <citation type="submission" date="2018-11" db="EMBL/GenBank/DDBJ databases">
        <authorList>
            <consortium name="Pathogen Informatics"/>
        </authorList>
    </citation>
    <scope>NUCLEOTIDE SEQUENCE [LARGE SCALE GENOMIC DNA]</scope>
</reference>
<dbReference type="AlphaFoldDB" id="A0A183EI48"/>
<evidence type="ECO:0000313" key="4">
    <source>
        <dbReference type="Proteomes" id="UP000271098"/>
    </source>
</evidence>
<organism evidence="6">
    <name type="scientific">Gongylonema pulchrum</name>
    <dbReference type="NCBI Taxonomy" id="637853"/>
    <lineage>
        <taxon>Eukaryota</taxon>
        <taxon>Metazoa</taxon>
        <taxon>Ecdysozoa</taxon>
        <taxon>Nematoda</taxon>
        <taxon>Chromadorea</taxon>
        <taxon>Rhabditida</taxon>
        <taxon>Spirurina</taxon>
        <taxon>Spiruromorpha</taxon>
        <taxon>Spiruroidea</taxon>
        <taxon>Gongylonematidae</taxon>
        <taxon>Gongylonema</taxon>
    </lineage>
</organism>
<evidence type="ECO:0000313" key="5">
    <source>
        <dbReference type="WBParaSite" id="GPUH_0001838101-mRNA-1"/>
    </source>
</evidence>
<dbReference type="CDD" id="cd00038">
    <property type="entry name" value="CAP_ED"/>
    <property type="match status" value="1"/>
</dbReference>
<proteinExistence type="predicted"/>
<dbReference type="InterPro" id="IPR000595">
    <property type="entry name" value="cNMP-bd_dom"/>
</dbReference>
<keyword evidence="4" id="KW-1185">Reference proteome</keyword>
<dbReference type="Pfam" id="PF24179">
    <property type="entry name" value="NTE_Ploop"/>
    <property type="match status" value="1"/>
</dbReference>
<dbReference type="SMART" id="SM00100">
    <property type="entry name" value="cNMP"/>
    <property type="match status" value="1"/>
</dbReference>
<dbReference type="WBParaSite" id="GPUH_0001838101-mRNA-1">
    <property type="protein sequence ID" value="GPUH_0001838101-mRNA-1"/>
    <property type="gene ID" value="GPUH_0001838101"/>
</dbReference>
<dbReference type="InterPro" id="IPR018490">
    <property type="entry name" value="cNMP-bd_dom_sf"/>
</dbReference>
<dbReference type="InterPro" id="IPR056556">
    <property type="entry name" value="NTE1_P-loop_dom"/>
</dbReference>
<evidence type="ECO:0000259" key="1">
    <source>
        <dbReference type="PROSITE" id="PS50042"/>
    </source>
</evidence>
<evidence type="ECO:0000313" key="3">
    <source>
        <dbReference type="EMBL" id="VDN36468.1"/>
    </source>
</evidence>
<name>A0A183EI48_9BILA</name>
<dbReference type="GO" id="GO:0016787">
    <property type="term" value="F:hydrolase activity"/>
    <property type="evidence" value="ECO:0007669"/>
    <property type="project" value="UniProtKB-ARBA"/>
</dbReference>
<dbReference type="InterPro" id="IPR014710">
    <property type="entry name" value="RmlC-like_jellyroll"/>
</dbReference>
<accession>A0A183EI48</accession>
<dbReference type="Proteomes" id="UP000271098">
    <property type="component" value="Unassembled WGS sequence"/>
</dbReference>
<dbReference type="WBParaSite" id="GPUH_0002066401-mRNA-1">
    <property type="protein sequence ID" value="GPUH_0002066401-mRNA-1"/>
    <property type="gene ID" value="GPUH_0002066401"/>
</dbReference>
<sequence length="176" mass="19575">MRPQIVMPVAYSVVRRLSSFVRSVDFAIDWVLLDSGQPVYRSGDVADSIFVVLSGRLRSVENKQIIEEFGRGDVLGMIEVLQRVPRSTTVLAIRFSQLARLPEGLLNFVKMKYPQNLHTIAVVAASPDVPLVAFTCELFHTLSANLRVLRLSSQKIAEQLDAAVLEKFLSEEACDG</sequence>